<evidence type="ECO:0000313" key="5">
    <source>
        <dbReference type="Proteomes" id="UP000537775"/>
    </source>
</evidence>
<name>A0A7X0KV68_9MICO</name>
<dbReference type="GO" id="GO:0032790">
    <property type="term" value="P:ribosome disassembly"/>
    <property type="evidence" value="ECO:0007669"/>
    <property type="project" value="TreeGrafter"/>
</dbReference>
<dbReference type="GO" id="GO:0003746">
    <property type="term" value="F:translation elongation factor activity"/>
    <property type="evidence" value="ECO:0007669"/>
    <property type="project" value="UniProtKB-KW"/>
</dbReference>
<dbReference type="InterPro" id="IPR005517">
    <property type="entry name" value="Transl_elong_EFG/EF2_IV"/>
</dbReference>
<dbReference type="GO" id="GO:0003924">
    <property type="term" value="F:GTPase activity"/>
    <property type="evidence" value="ECO:0007669"/>
    <property type="project" value="InterPro"/>
</dbReference>
<dbReference type="AlphaFoldDB" id="A0A7X0KV68"/>
<keyword evidence="4" id="KW-0251">Elongation factor</keyword>
<dbReference type="InterPro" id="IPR027417">
    <property type="entry name" value="P-loop_NTPase"/>
</dbReference>
<keyword evidence="4" id="KW-0648">Protein biosynthesis</keyword>
<sequence length="687" mass="71278">MPAKDKTIRTIALLGAAGSGKTTLVEAILHRAGSISRPGSVEQGSTVSDHEPEEVARGHSLNLALAPLDWTAEDGTTHALTLVDTPGHPDFVGAVDAALAVADVGLLVLSSFDGVVAGTHAAADAARSAGVPLIAVVSQEDRARADFRKVVADLRELLGDVVWPIEFPLGEEHAFHGVADVLTEQALEDDGAGGRTVGALPADMQPEEHDAHVAVVEEIVSHDDAQLEEYLEGREPSVGALQRTFADEIAAGDAVPVVVCSGTAGTGVDRLLDLVCALAPSAAARDARILVGADGRGAEVDVACDPGGDTLVQVFRTIADPFVGQVSMLKVLSGVVRPNDRLRNATTGVEERLAGLFRLRGSEHVPAASLRAGEVGAVAKLTGTPSGSLLWSRSTGAARPLPPPERQPLFAVSIEPESQSDDAKLSTALARLVTEDPTLVVDRTGTATVLRGMGETHVEVAVERMARVLGVHVTTGPAPIAYRERITRAATAEGKVKKQSGGHGQFALVQLQVSPLPANAGYEFASSVVGGAVPKAYVSAVEKGALEALEAGGPHGHPVVDARIELLDGKAHSVDSSDMAFRIAASLAVKSAVADAGTVVLEPVSSVVVTVPTELQGAVLTDLSGRRGRVSATETVDDRRVRVTATVPESELARYVLDLRSLTAGLGEVSITPDRYEPMPHAGHDRD</sequence>
<dbReference type="PANTHER" id="PTHR43261">
    <property type="entry name" value="TRANSLATION ELONGATION FACTOR G-RELATED"/>
    <property type="match status" value="1"/>
</dbReference>
<dbReference type="CDD" id="cd01434">
    <property type="entry name" value="EFG_mtEFG1_IV"/>
    <property type="match status" value="1"/>
</dbReference>
<dbReference type="SUPFAM" id="SSF54980">
    <property type="entry name" value="EF-G C-terminal domain-like"/>
    <property type="match status" value="2"/>
</dbReference>
<evidence type="ECO:0000256" key="2">
    <source>
        <dbReference type="ARBA" id="ARBA00023134"/>
    </source>
</evidence>
<dbReference type="InterPro" id="IPR000795">
    <property type="entry name" value="T_Tr_GTP-bd_dom"/>
</dbReference>
<dbReference type="RefSeq" id="WP_184751039.1">
    <property type="nucleotide sequence ID" value="NZ_BSEY01000005.1"/>
</dbReference>
<dbReference type="SUPFAM" id="SSF54211">
    <property type="entry name" value="Ribosomal protein S5 domain 2-like"/>
    <property type="match status" value="1"/>
</dbReference>
<dbReference type="InterPro" id="IPR014721">
    <property type="entry name" value="Ribsml_uS5_D2-typ_fold_subgr"/>
</dbReference>
<evidence type="ECO:0000256" key="1">
    <source>
        <dbReference type="ARBA" id="ARBA00022741"/>
    </source>
</evidence>
<evidence type="ECO:0000259" key="3">
    <source>
        <dbReference type="PROSITE" id="PS51722"/>
    </source>
</evidence>
<evidence type="ECO:0000313" key="4">
    <source>
        <dbReference type="EMBL" id="MBB6391922.1"/>
    </source>
</evidence>
<accession>A0A7X0KV68</accession>
<dbReference type="InterPro" id="IPR047872">
    <property type="entry name" value="EFG_IV"/>
</dbReference>
<dbReference type="Gene3D" id="3.30.70.870">
    <property type="entry name" value="Elongation Factor G (Translational Gtpase), domain 3"/>
    <property type="match status" value="1"/>
</dbReference>
<dbReference type="SMART" id="SM00838">
    <property type="entry name" value="EFG_C"/>
    <property type="match status" value="1"/>
</dbReference>
<dbReference type="GO" id="GO:0005525">
    <property type="term" value="F:GTP binding"/>
    <property type="evidence" value="ECO:0007669"/>
    <property type="project" value="UniProtKB-KW"/>
</dbReference>
<feature type="domain" description="Tr-type G" evidence="3">
    <location>
        <begin position="6"/>
        <end position="283"/>
    </location>
</feature>
<dbReference type="InterPro" id="IPR005225">
    <property type="entry name" value="Small_GTP-bd"/>
</dbReference>
<reference evidence="4 5" key="1">
    <citation type="submission" date="2020-08" db="EMBL/GenBank/DDBJ databases">
        <title>Sequencing the genomes of 1000 actinobacteria strains.</title>
        <authorList>
            <person name="Klenk H.-P."/>
        </authorList>
    </citation>
    <scope>NUCLEOTIDE SEQUENCE [LARGE SCALE GENOMIC DNA]</scope>
    <source>
        <strain evidence="4 5">DSM 12511</strain>
    </source>
</reference>
<proteinExistence type="predicted"/>
<dbReference type="NCBIfam" id="NF009381">
    <property type="entry name" value="PRK12740.1-5"/>
    <property type="match status" value="1"/>
</dbReference>
<dbReference type="NCBIfam" id="TIGR00231">
    <property type="entry name" value="small_GTP"/>
    <property type="match status" value="1"/>
</dbReference>
<dbReference type="SMART" id="SM00889">
    <property type="entry name" value="EFG_IV"/>
    <property type="match status" value="1"/>
</dbReference>
<dbReference type="Proteomes" id="UP000537775">
    <property type="component" value="Unassembled WGS sequence"/>
</dbReference>
<dbReference type="Pfam" id="PF03764">
    <property type="entry name" value="EFG_IV"/>
    <property type="match status" value="1"/>
</dbReference>
<dbReference type="EMBL" id="JACHML010000001">
    <property type="protein sequence ID" value="MBB6391922.1"/>
    <property type="molecule type" value="Genomic_DNA"/>
</dbReference>
<dbReference type="InterPro" id="IPR009000">
    <property type="entry name" value="Transl_B-barrel_sf"/>
</dbReference>
<gene>
    <name evidence="4" type="ORF">HD594_002235</name>
</gene>
<dbReference type="Gene3D" id="3.30.230.10">
    <property type="match status" value="1"/>
</dbReference>
<dbReference type="SUPFAM" id="SSF50447">
    <property type="entry name" value="Translation proteins"/>
    <property type="match status" value="1"/>
</dbReference>
<dbReference type="InterPro" id="IPR020568">
    <property type="entry name" value="Ribosomal_Su5_D2-typ_SF"/>
</dbReference>
<dbReference type="InterPro" id="IPR041095">
    <property type="entry name" value="EFG_II"/>
</dbReference>
<organism evidence="4 5">
    <name type="scientific">Microbacterium thalassium</name>
    <dbReference type="NCBI Taxonomy" id="362649"/>
    <lineage>
        <taxon>Bacteria</taxon>
        <taxon>Bacillati</taxon>
        <taxon>Actinomycetota</taxon>
        <taxon>Actinomycetes</taxon>
        <taxon>Micrococcales</taxon>
        <taxon>Microbacteriaceae</taxon>
        <taxon>Microbacterium</taxon>
    </lineage>
</organism>
<dbReference type="Pfam" id="PF00679">
    <property type="entry name" value="EFG_C"/>
    <property type="match status" value="1"/>
</dbReference>
<dbReference type="PANTHER" id="PTHR43261:SF6">
    <property type="entry name" value="ELONGATION FACTOR G-LIKE PROTEIN"/>
    <property type="match status" value="1"/>
</dbReference>
<protein>
    <submittedName>
        <fullName evidence="4">Elongation factor G</fullName>
    </submittedName>
</protein>
<dbReference type="Gene3D" id="2.40.30.10">
    <property type="entry name" value="Translation factors"/>
    <property type="match status" value="1"/>
</dbReference>
<dbReference type="Pfam" id="PF14492">
    <property type="entry name" value="EFG_III"/>
    <property type="match status" value="1"/>
</dbReference>
<dbReference type="FunFam" id="3.30.70.240:FF:000001">
    <property type="entry name" value="Elongation factor G"/>
    <property type="match status" value="1"/>
</dbReference>
<dbReference type="Gene3D" id="3.40.50.300">
    <property type="entry name" value="P-loop containing nucleotide triphosphate hydrolases"/>
    <property type="match status" value="1"/>
</dbReference>
<dbReference type="CDD" id="cd03713">
    <property type="entry name" value="EFG_mtEFG_C"/>
    <property type="match status" value="1"/>
</dbReference>
<comment type="caution">
    <text evidence="4">The sequence shown here is derived from an EMBL/GenBank/DDBJ whole genome shotgun (WGS) entry which is preliminary data.</text>
</comment>
<dbReference type="InterPro" id="IPR035649">
    <property type="entry name" value="EFG_V"/>
</dbReference>
<keyword evidence="2" id="KW-0342">GTP-binding</keyword>
<dbReference type="PROSITE" id="PS51722">
    <property type="entry name" value="G_TR_2"/>
    <property type="match status" value="1"/>
</dbReference>
<dbReference type="Gene3D" id="3.30.70.240">
    <property type="match status" value="1"/>
</dbReference>
<dbReference type="InterPro" id="IPR035647">
    <property type="entry name" value="EFG_III/V"/>
</dbReference>
<dbReference type="PRINTS" id="PR00315">
    <property type="entry name" value="ELONGATNFCT"/>
</dbReference>
<dbReference type="Pfam" id="PF00009">
    <property type="entry name" value="GTP_EFTU"/>
    <property type="match status" value="1"/>
</dbReference>
<dbReference type="SUPFAM" id="SSF52540">
    <property type="entry name" value="P-loop containing nucleoside triphosphate hydrolases"/>
    <property type="match status" value="1"/>
</dbReference>
<dbReference type="InterPro" id="IPR000640">
    <property type="entry name" value="EFG_V-like"/>
</dbReference>
<keyword evidence="5" id="KW-1185">Reference proteome</keyword>
<keyword evidence="1" id="KW-0547">Nucleotide-binding</keyword>